<evidence type="ECO:0000256" key="8">
    <source>
        <dbReference type="ARBA" id="ARBA00022741"/>
    </source>
</evidence>
<evidence type="ECO:0000256" key="5">
    <source>
        <dbReference type="ARBA" id="ARBA00022605"/>
    </source>
</evidence>
<dbReference type="InterPro" id="IPR006204">
    <property type="entry name" value="GHMP_kinase_N_dom"/>
</dbReference>
<dbReference type="OrthoDB" id="9769912at2"/>
<comment type="similarity">
    <text evidence="2 12">Belongs to the GHMP kinase family. Homoserine kinase subfamily.</text>
</comment>
<comment type="subcellular location">
    <subcellularLocation>
        <location evidence="12">Cytoplasm</location>
    </subcellularLocation>
</comment>
<comment type="pathway">
    <text evidence="1 12">Amino-acid biosynthesis; L-threonine biosynthesis; L-threonine from L-aspartate: step 4/5.</text>
</comment>
<keyword evidence="12" id="KW-0963">Cytoplasm</keyword>
<evidence type="ECO:0000256" key="2">
    <source>
        <dbReference type="ARBA" id="ARBA00007370"/>
    </source>
</evidence>
<keyword evidence="16" id="KW-1185">Reference proteome</keyword>
<name>A0A220VDB9_9GAMM</name>
<keyword evidence="10 12" id="KW-0067">ATP-binding</keyword>
<evidence type="ECO:0000256" key="7">
    <source>
        <dbReference type="ARBA" id="ARBA00022697"/>
    </source>
</evidence>
<comment type="catalytic activity">
    <reaction evidence="11 12">
        <text>L-homoserine + ATP = O-phospho-L-homoserine + ADP + H(+)</text>
        <dbReference type="Rhea" id="RHEA:13985"/>
        <dbReference type="ChEBI" id="CHEBI:15378"/>
        <dbReference type="ChEBI" id="CHEBI:30616"/>
        <dbReference type="ChEBI" id="CHEBI:57476"/>
        <dbReference type="ChEBI" id="CHEBI:57590"/>
        <dbReference type="ChEBI" id="CHEBI:456216"/>
        <dbReference type="EC" id="2.7.1.39"/>
    </reaction>
</comment>
<evidence type="ECO:0000313" key="16">
    <source>
        <dbReference type="Proteomes" id="UP000242175"/>
    </source>
</evidence>
<dbReference type="Gene3D" id="3.30.230.10">
    <property type="match status" value="1"/>
</dbReference>
<accession>A0A220VDB9</accession>
<dbReference type="PANTHER" id="PTHR20861:SF1">
    <property type="entry name" value="HOMOSERINE KINASE"/>
    <property type="match status" value="1"/>
</dbReference>
<keyword evidence="6 12" id="KW-0808">Transferase</keyword>
<dbReference type="InterPro" id="IPR020568">
    <property type="entry name" value="Ribosomal_Su5_D2-typ_SF"/>
</dbReference>
<evidence type="ECO:0000256" key="9">
    <source>
        <dbReference type="ARBA" id="ARBA00022777"/>
    </source>
</evidence>
<dbReference type="GO" id="GO:0005524">
    <property type="term" value="F:ATP binding"/>
    <property type="evidence" value="ECO:0007669"/>
    <property type="project" value="UniProtKB-UniRule"/>
</dbReference>
<dbReference type="InterPro" id="IPR013750">
    <property type="entry name" value="GHMP_kinase_C_dom"/>
</dbReference>
<dbReference type="NCBIfam" id="TIGR00191">
    <property type="entry name" value="thrB"/>
    <property type="match status" value="1"/>
</dbReference>
<evidence type="ECO:0000259" key="13">
    <source>
        <dbReference type="Pfam" id="PF00288"/>
    </source>
</evidence>
<feature type="domain" description="GHMP kinase C-terminal" evidence="14">
    <location>
        <begin position="235"/>
        <end position="294"/>
    </location>
</feature>
<dbReference type="InterPro" id="IPR014721">
    <property type="entry name" value="Ribsml_uS5_D2-typ_fold_subgr"/>
</dbReference>
<organism evidence="15 16">
    <name type="scientific">Paraphotobacterium marinum</name>
    <dbReference type="NCBI Taxonomy" id="1755811"/>
    <lineage>
        <taxon>Bacteria</taxon>
        <taxon>Pseudomonadati</taxon>
        <taxon>Pseudomonadota</taxon>
        <taxon>Gammaproteobacteria</taxon>
        <taxon>Vibrionales</taxon>
        <taxon>Vibrionaceae</taxon>
        <taxon>Paraphotobacterium</taxon>
    </lineage>
</organism>
<dbReference type="KEGG" id="pmai:CF386_04615"/>
<comment type="function">
    <text evidence="12">Catalyzes the ATP-dependent phosphorylation of L-homoserine to L-homoserine phosphate.</text>
</comment>
<feature type="binding site" evidence="12">
    <location>
        <begin position="104"/>
        <end position="114"/>
    </location>
    <ligand>
        <name>ATP</name>
        <dbReference type="ChEBI" id="CHEBI:30616"/>
    </ligand>
</feature>
<dbReference type="InterPro" id="IPR036554">
    <property type="entry name" value="GHMP_kinase_C_sf"/>
</dbReference>
<dbReference type="EMBL" id="CP022355">
    <property type="protein sequence ID" value="ASK78339.1"/>
    <property type="molecule type" value="Genomic_DNA"/>
</dbReference>
<dbReference type="PIRSF" id="PIRSF000676">
    <property type="entry name" value="Homoser_kin"/>
    <property type="match status" value="1"/>
</dbReference>
<dbReference type="GO" id="GO:0005737">
    <property type="term" value="C:cytoplasm"/>
    <property type="evidence" value="ECO:0007669"/>
    <property type="project" value="UniProtKB-SubCell"/>
</dbReference>
<dbReference type="PROSITE" id="PS00627">
    <property type="entry name" value="GHMP_KINASES_ATP"/>
    <property type="match status" value="1"/>
</dbReference>
<keyword evidence="8 12" id="KW-0547">Nucleotide-binding</keyword>
<keyword evidence="9 12" id="KW-0418">Kinase</keyword>
<dbReference type="HAMAP" id="MF_00384">
    <property type="entry name" value="Homoser_kinase"/>
    <property type="match status" value="1"/>
</dbReference>
<protein>
    <recommendedName>
        <fullName evidence="4 12">Homoserine kinase</fullName>
        <shortName evidence="12">HK</shortName>
        <shortName evidence="12">HSK</shortName>
        <ecNumber evidence="3 12">2.7.1.39</ecNumber>
    </recommendedName>
</protein>
<dbReference type="AlphaFoldDB" id="A0A220VDB9"/>
<evidence type="ECO:0000256" key="3">
    <source>
        <dbReference type="ARBA" id="ARBA00012078"/>
    </source>
</evidence>
<feature type="domain" description="GHMP kinase N-terminal" evidence="13">
    <location>
        <begin position="72"/>
        <end position="163"/>
    </location>
</feature>
<dbReference type="Pfam" id="PF00288">
    <property type="entry name" value="GHMP_kinases_N"/>
    <property type="match status" value="1"/>
</dbReference>
<dbReference type="GO" id="GO:0009088">
    <property type="term" value="P:threonine biosynthetic process"/>
    <property type="evidence" value="ECO:0007669"/>
    <property type="project" value="UniProtKB-UniRule"/>
</dbReference>
<evidence type="ECO:0000256" key="12">
    <source>
        <dbReference type="HAMAP-Rule" id="MF_00384"/>
    </source>
</evidence>
<dbReference type="RefSeq" id="WP_089073247.1">
    <property type="nucleotide sequence ID" value="NZ_CBCSAM010000001.1"/>
</dbReference>
<proteinExistence type="inferred from homology"/>
<dbReference type="PANTHER" id="PTHR20861">
    <property type="entry name" value="HOMOSERINE/4-DIPHOSPHOCYTIDYL-2-C-METHYL-D-ERYTHRITOL KINASE"/>
    <property type="match status" value="1"/>
</dbReference>
<dbReference type="Pfam" id="PF08544">
    <property type="entry name" value="GHMP_kinases_C"/>
    <property type="match status" value="1"/>
</dbReference>
<dbReference type="NCBIfam" id="NF002288">
    <property type="entry name" value="PRK01212.1-4"/>
    <property type="match status" value="1"/>
</dbReference>
<reference evidence="15 16" key="1">
    <citation type="journal article" date="2016" name="Int. J. Syst. Evol. Microbiol.">
        <title>Paraphotobacterium marinum gen. nov., sp. nov., a member of the family Vibrionaceae, isolated from surface seawater.</title>
        <authorList>
            <person name="Huang Z."/>
            <person name="Dong C."/>
            <person name="Shao Z."/>
        </authorList>
    </citation>
    <scope>NUCLEOTIDE SEQUENCE [LARGE SCALE GENOMIC DNA]</scope>
    <source>
        <strain evidence="15 16">NSCS20N07D</strain>
    </source>
</reference>
<dbReference type="PRINTS" id="PR00958">
    <property type="entry name" value="HOMSERKINASE"/>
</dbReference>
<evidence type="ECO:0000256" key="4">
    <source>
        <dbReference type="ARBA" id="ARBA00017858"/>
    </source>
</evidence>
<gene>
    <name evidence="12" type="primary">thrB</name>
    <name evidence="15" type="ORF">CF386_04615</name>
</gene>
<keyword evidence="7 12" id="KW-0791">Threonine biosynthesis</keyword>
<dbReference type="InterPro" id="IPR006203">
    <property type="entry name" value="GHMP_knse_ATP-bd_CS"/>
</dbReference>
<evidence type="ECO:0000256" key="1">
    <source>
        <dbReference type="ARBA" id="ARBA00005015"/>
    </source>
</evidence>
<dbReference type="SUPFAM" id="SSF54211">
    <property type="entry name" value="Ribosomal protein S5 domain 2-like"/>
    <property type="match status" value="1"/>
</dbReference>
<dbReference type="GO" id="GO:0004413">
    <property type="term" value="F:homoserine kinase activity"/>
    <property type="evidence" value="ECO:0007669"/>
    <property type="project" value="UniProtKB-UniRule"/>
</dbReference>
<evidence type="ECO:0000256" key="10">
    <source>
        <dbReference type="ARBA" id="ARBA00022840"/>
    </source>
</evidence>
<dbReference type="SUPFAM" id="SSF55060">
    <property type="entry name" value="GHMP Kinase, C-terminal domain"/>
    <property type="match status" value="1"/>
</dbReference>
<evidence type="ECO:0000256" key="11">
    <source>
        <dbReference type="ARBA" id="ARBA00049375"/>
    </source>
</evidence>
<evidence type="ECO:0000313" key="15">
    <source>
        <dbReference type="EMBL" id="ASK78339.1"/>
    </source>
</evidence>
<dbReference type="InterPro" id="IPR000870">
    <property type="entry name" value="Homoserine_kinase"/>
</dbReference>
<dbReference type="EC" id="2.7.1.39" evidence="3 12"/>
<dbReference type="UniPathway" id="UPA00050">
    <property type="reaction ID" value="UER00064"/>
</dbReference>
<evidence type="ECO:0000259" key="14">
    <source>
        <dbReference type="Pfam" id="PF08544"/>
    </source>
</evidence>
<dbReference type="Gene3D" id="3.30.70.890">
    <property type="entry name" value="GHMP kinase, C-terminal domain"/>
    <property type="match status" value="1"/>
</dbReference>
<keyword evidence="5 12" id="KW-0028">Amino-acid biosynthesis</keyword>
<evidence type="ECO:0000256" key="6">
    <source>
        <dbReference type="ARBA" id="ARBA00022679"/>
    </source>
</evidence>
<dbReference type="Proteomes" id="UP000242175">
    <property type="component" value="Chromosome large"/>
</dbReference>
<sequence>MYIRKVSSYAPASIGNFAIGFDIMGLSITPYDNEKLGDVVEVLEYDESMKVSNCLVVSGNYAKSLPELPNKNIVYHCLQAFNEILKKKNIEQKNIQLHLIKNLPIGSGLGSSASSVVASLSALNYLYNKLLNPDELLILMGKMEEKISGTFHLDNVAPSFLGGLQLILSNGLSKRLEIFDSWLYVIAYSGEKINTIDARSVLPQNLPLRAHIEHTKNLSSFLVGLQTKNENLVLDNIKDVIVEPNRRVLMPNLVYAREELKKIGCLNTNISGAGPTIFNIVKDIKTANTVKTWLEQNYINKKNGFVKICKLNSGGAVYTDSNF</sequence>